<feature type="binding site" evidence="9">
    <location>
        <position position="401"/>
    </location>
    <ligand>
        <name>substrate</name>
    </ligand>
</feature>
<dbReference type="Proteomes" id="UP000199274">
    <property type="component" value="Unassembled WGS sequence"/>
</dbReference>
<evidence type="ECO:0000256" key="3">
    <source>
        <dbReference type="ARBA" id="ARBA00022576"/>
    </source>
</evidence>
<protein>
    <recommendedName>
        <fullName evidence="9">Adenosylmethionine-8-amino-7-oxononanoate aminotransferase</fullName>
        <ecNumber evidence="9">2.6.1.62</ecNumber>
    </recommendedName>
    <alternativeName>
        <fullName evidence="9">7,8-diamino-pelargonic acid aminotransferase</fullName>
        <shortName evidence="9">DAPA AT</shortName>
        <shortName evidence="9">DAPA aminotransferase</shortName>
    </alternativeName>
    <alternativeName>
        <fullName evidence="9">7,8-diaminononanoate synthase</fullName>
        <shortName evidence="9">DANS</shortName>
    </alternativeName>
    <alternativeName>
        <fullName evidence="9">Diaminopelargonic acid synthase</fullName>
    </alternativeName>
</protein>
<comment type="similarity">
    <text evidence="9">Belongs to the class-III pyridoxal-phosphate-dependent aminotransferase family. BioA subfamily.</text>
</comment>
<keyword evidence="4 9" id="KW-0808">Transferase</keyword>
<dbReference type="SUPFAM" id="SSF53383">
    <property type="entry name" value="PLP-dependent transferases"/>
    <property type="match status" value="1"/>
</dbReference>
<dbReference type="GO" id="GO:0004141">
    <property type="term" value="F:dethiobiotin synthase activity"/>
    <property type="evidence" value="ECO:0007669"/>
    <property type="project" value="TreeGrafter"/>
</dbReference>
<keyword evidence="11" id="KW-1185">Reference proteome</keyword>
<evidence type="ECO:0000256" key="6">
    <source>
        <dbReference type="ARBA" id="ARBA00022756"/>
    </source>
</evidence>
<feature type="binding site" evidence="9">
    <location>
        <position position="310"/>
    </location>
    <ligand>
        <name>substrate</name>
    </ligand>
</feature>
<dbReference type="GO" id="GO:0009102">
    <property type="term" value="P:biotin biosynthetic process"/>
    <property type="evidence" value="ECO:0007669"/>
    <property type="project" value="UniProtKB-UniRule"/>
</dbReference>
<dbReference type="EMBL" id="FNDB01000003">
    <property type="protein sequence ID" value="SDG99925.1"/>
    <property type="molecule type" value="Genomic_DNA"/>
</dbReference>
<accession>A0A1G7YU82</accession>
<comment type="cofactor">
    <cofactor evidence="1 9">
        <name>pyridoxal 5'-phosphate</name>
        <dbReference type="ChEBI" id="CHEBI:597326"/>
    </cofactor>
</comment>
<dbReference type="GO" id="GO:0030170">
    <property type="term" value="F:pyridoxal phosphate binding"/>
    <property type="evidence" value="ECO:0007669"/>
    <property type="project" value="UniProtKB-UniRule"/>
</dbReference>
<feature type="modified residue" description="N6-(pyridoxal phosphate)lysine" evidence="9">
    <location>
        <position position="276"/>
    </location>
</feature>
<dbReference type="GO" id="GO:0005737">
    <property type="term" value="C:cytoplasm"/>
    <property type="evidence" value="ECO:0007669"/>
    <property type="project" value="UniProtKB-SubCell"/>
</dbReference>
<feature type="binding site" evidence="9">
    <location>
        <begin position="121"/>
        <end position="122"/>
    </location>
    <ligand>
        <name>pyridoxal 5'-phosphate</name>
        <dbReference type="ChEBI" id="CHEBI:597326"/>
    </ligand>
</feature>
<dbReference type="GO" id="GO:0051537">
    <property type="term" value="F:2 iron, 2 sulfur cluster binding"/>
    <property type="evidence" value="ECO:0007669"/>
    <property type="project" value="UniProtKB-KW"/>
</dbReference>
<dbReference type="CDD" id="cd00610">
    <property type="entry name" value="OAT_like"/>
    <property type="match status" value="1"/>
</dbReference>
<dbReference type="STRING" id="178355.SAMN04488062_103325"/>
<evidence type="ECO:0000256" key="1">
    <source>
        <dbReference type="ARBA" id="ARBA00001933"/>
    </source>
</evidence>
<dbReference type="EC" id="2.6.1.62" evidence="9"/>
<name>A0A1G7YU82_9FLAO</name>
<dbReference type="PANTHER" id="PTHR42684">
    <property type="entry name" value="ADENOSYLMETHIONINE-8-AMINO-7-OXONONANOATE AMINOTRANSFERASE"/>
    <property type="match status" value="1"/>
</dbReference>
<sequence length="434" mass="48257">MTSTNISTSVTRGLTERDQQNLWHPYTQHKTAALPIAIKKGKGALLWDENNKEYIDAIASWWVNPYGHSNTFIADAIYKQLTTLEHVLFGGFTHEPAILVGEKLMEILPKNQQKIFFSDNGSTAVEIAIKVALQYFFNKGEKRTAIIAFENAFHGDTFGAMAASGISFFVEAFKDSLIEVIRIPVPVKGLEQESYDALQSVIKNNNCAGFIFEPLVQGAAGMVMYEPESLDKLIRICQQSNVLTIADEVMTGFGKTGKTFATDYLIEKPDMMCLSKALTGGTIPMAITTFTQDLFDAFYDDDINKALFHGHTFTANPTGCAAALASLELLQSDEMQANIARVNQNHLEFQERIKNHAKVTATRVLGVIFALEIKTESAATYYGSLRNKLYDFFIENGVVLRPVGNIVYILPPYIITDEQLDTVYQVVENALEIV</sequence>
<dbReference type="NCBIfam" id="NF004624">
    <property type="entry name" value="PRK05964.1"/>
    <property type="match status" value="1"/>
</dbReference>
<feature type="site" description="Participates in the substrate recognition with KAPA and in a stacking interaction with the adenine ring of SAM" evidence="9">
    <location>
        <position position="26"/>
    </location>
</feature>
<dbReference type="RefSeq" id="WP_091256026.1">
    <property type="nucleotide sequence ID" value="NZ_FNDB01000003.1"/>
</dbReference>
<dbReference type="InterPro" id="IPR015424">
    <property type="entry name" value="PyrdxlP-dep_Trfase"/>
</dbReference>
<reference evidence="11" key="1">
    <citation type="submission" date="2016-10" db="EMBL/GenBank/DDBJ databases">
        <authorList>
            <person name="Varghese N."/>
            <person name="Submissions S."/>
        </authorList>
    </citation>
    <scope>NUCLEOTIDE SEQUENCE [LARGE SCALE GENOMIC DNA]</scope>
    <source>
        <strain evidence="11">CGMCC 1.2747</strain>
    </source>
</reference>
<feature type="binding site" evidence="9">
    <location>
        <position position="247"/>
    </location>
    <ligand>
        <name>pyridoxal 5'-phosphate</name>
        <dbReference type="ChEBI" id="CHEBI:597326"/>
    </ligand>
</feature>
<keyword evidence="3 9" id="KW-0032">Aminotransferase</keyword>
<dbReference type="Gene3D" id="3.40.640.10">
    <property type="entry name" value="Type I PLP-dependent aspartate aminotransferase-like (Major domain)"/>
    <property type="match status" value="1"/>
</dbReference>
<evidence type="ECO:0000313" key="11">
    <source>
        <dbReference type="Proteomes" id="UP000199274"/>
    </source>
</evidence>
<keyword evidence="6 9" id="KW-0093">Biotin biosynthesis</keyword>
<dbReference type="HAMAP" id="MF_00834">
    <property type="entry name" value="BioA"/>
    <property type="match status" value="1"/>
</dbReference>
<feature type="binding site" evidence="9">
    <location>
        <begin position="311"/>
        <end position="312"/>
    </location>
    <ligand>
        <name>pyridoxal 5'-phosphate</name>
        <dbReference type="ChEBI" id="CHEBI:597326"/>
    </ligand>
</feature>
<dbReference type="OrthoDB" id="9807885at2"/>
<dbReference type="Gene3D" id="3.90.1150.10">
    <property type="entry name" value="Aspartate Aminotransferase, domain 1"/>
    <property type="match status" value="1"/>
</dbReference>
<comment type="pathway">
    <text evidence="2 9">Cofactor biosynthesis; biotin biosynthesis; 7,8-diaminononanoate from 8-amino-7-oxononanoate (SAM route): step 1/1.</text>
</comment>
<evidence type="ECO:0000256" key="2">
    <source>
        <dbReference type="ARBA" id="ARBA00005063"/>
    </source>
</evidence>
<gene>
    <name evidence="9" type="primary">bioA</name>
    <name evidence="10" type="ORF">SAMN04488062_103325</name>
</gene>
<dbReference type="InterPro" id="IPR015422">
    <property type="entry name" value="PyrdxlP-dep_Trfase_small"/>
</dbReference>
<dbReference type="InterPro" id="IPR005814">
    <property type="entry name" value="Aminotrans_3"/>
</dbReference>
<comment type="caution">
    <text evidence="9">Lacks conserved residue(s) required for the propagation of feature annotation.</text>
</comment>
<dbReference type="InterPro" id="IPR015421">
    <property type="entry name" value="PyrdxlP-dep_Trfase_major"/>
</dbReference>
<dbReference type="PIRSF" id="PIRSF000521">
    <property type="entry name" value="Transaminase_4ab_Lys_Orn"/>
    <property type="match status" value="1"/>
</dbReference>
<evidence type="ECO:0000313" key="10">
    <source>
        <dbReference type="EMBL" id="SDG99925.1"/>
    </source>
</evidence>
<organism evidence="10 11">
    <name type="scientific">Flavobacterium omnivorum</name>
    <dbReference type="NCBI Taxonomy" id="178355"/>
    <lineage>
        <taxon>Bacteria</taxon>
        <taxon>Pseudomonadati</taxon>
        <taxon>Bacteroidota</taxon>
        <taxon>Flavobacteriia</taxon>
        <taxon>Flavobacteriales</taxon>
        <taxon>Flavobacteriaceae</taxon>
        <taxon>Flavobacterium</taxon>
    </lineage>
</organism>
<evidence type="ECO:0000256" key="5">
    <source>
        <dbReference type="ARBA" id="ARBA00022691"/>
    </source>
</evidence>
<dbReference type="AlphaFoldDB" id="A0A1G7YU82"/>
<keyword evidence="9" id="KW-0963">Cytoplasm</keyword>
<evidence type="ECO:0000256" key="8">
    <source>
        <dbReference type="ARBA" id="ARBA00048449"/>
    </source>
</evidence>
<evidence type="ECO:0000256" key="4">
    <source>
        <dbReference type="ARBA" id="ARBA00022679"/>
    </source>
</evidence>
<feature type="binding site" evidence="9">
    <location>
        <position position="276"/>
    </location>
    <ligand>
        <name>substrate</name>
    </ligand>
</feature>
<comment type="subunit">
    <text evidence="9">Homodimer.</text>
</comment>
<dbReference type="NCBIfam" id="TIGR00508">
    <property type="entry name" value="bioA"/>
    <property type="match status" value="1"/>
</dbReference>
<keyword evidence="7 9" id="KW-0663">Pyridoxal phosphate</keyword>
<comment type="function">
    <text evidence="9">Catalyzes the transfer of the alpha-amino group from S-adenosyl-L-methionine (SAM) to 7-keto-8-aminopelargonic acid (KAPA) to form 7,8-diaminopelargonic acid (DAPA). It is the only aminotransferase known to utilize SAM as an amino donor.</text>
</comment>
<dbReference type="GO" id="GO:0004015">
    <property type="term" value="F:adenosylmethionine-8-amino-7-oxononanoate transaminase activity"/>
    <property type="evidence" value="ECO:0007669"/>
    <property type="project" value="UniProtKB-UniRule"/>
</dbReference>
<dbReference type="UniPathway" id="UPA00078">
    <property type="reaction ID" value="UER00160"/>
</dbReference>
<evidence type="ECO:0000256" key="9">
    <source>
        <dbReference type="HAMAP-Rule" id="MF_00834"/>
    </source>
</evidence>
<dbReference type="PANTHER" id="PTHR42684:SF3">
    <property type="entry name" value="ADENOSYLMETHIONINE-8-AMINO-7-OXONONANOATE AMINOTRANSFERASE"/>
    <property type="match status" value="1"/>
</dbReference>
<dbReference type="InterPro" id="IPR005815">
    <property type="entry name" value="BioA"/>
</dbReference>
<evidence type="ECO:0000256" key="7">
    <source>
        <dbReference type="ARBA" id="ARBA00022898"/>
    </source>
</evidence>
<dbReference type="Pfam" id="PF00202">
    <property type="entry name" value="Aminotran_3"/>
    <property type="match status" value="1"/>
</dbReference>
<feature type="binding site" evidence="9">
    <location>
        <position position="61"/>
    </location>
    <ligand>
        <name>substrate</name>
    </ligand>
</feature>
<comment type="catalytic activity">
    <reaction evidence="8 9">
        <text>(8S)-8-amino-7-oxononanoate + S-adenosyl-L-methionine = S-adenosyl-4-methylsulfanyl-2-oxobutanoate + (7R,8S)-7,8-diammoniononanoate</text>
        <dbReference type="Rhea" id="RHEA:16861"/>
        <dbReference type="ChEBI" id="CHEBI:16490"/>
        <dbReference type="ChEBI" id="CHEBI:59789"/>
        <dbReference type="ChEBI" id="CHEBI:149468"/>
        <dbReference type="ChEBI" id="CHEBI:149469"/>
        <dbReference type="EC" id="2.6.1.62"/>
    </reaction>
</comment>
<keyword evidence="5 9" id="KW-0949">S-adenosyl-L-methionine</keyword>
<comment type="subcellular location">
    <subcellularLocation>
        <location evidence="9">Cytoplasm</location>
    </subcellularLocation>
</comment>
<proteinExistence type="inferred from homology"/>